<dbReference type="Gene3D" id="3.90.550.10">
    <property type="entry name" value="Spore Coat Polysaccharide Biosynthesis Protein SpsA, Chain A"/>
    <property type="match status" value="1"/>
</dbReference>
<dbReference type="InterPro" id="IPR029044">
    <property type="entry name" value="Nucleotide-diphossugar_trans"/>
</dbReference>
<accession>A0A9W4TE25</accession>
<dbReference type="Proteomes" id="UP001152749">
    <property type="component" value="Chromosome"/>
</dbReference>
<dbReference type="Pfam" id="PF00535">
    <property type="entry name" value="Glycos_transf_2"/>
    <property type="match status" value="1"/>
</dbReference>
<dbReference type="EMBL" id="OX336425">
    <property type="protein sequence ID" value="CAI2765380.1"/>
    <property type="molecule type" value="Genomic_DNA"/>
</dbReference>
<sequence>MNLQVHFSLVVCTYMRPKQLLNLLQSVQKQKLYPNEILVIDGSTNKETEKIINENSFQGLQYILVSQENRGLTKQRNIGISKINKDSEIVCFLDDDTVVEPDYFSEIIKTFQNHLDVTGVGGVAVNDYKWRPQIKDSFYNRKKYFLFENYFYKEGTRNVVRNYLGLGAGLGSGKMPNFSHGRTSGFPLTGKIYEVDLLIGMSMAFRRTVVENIKFSKFFEGYGLYEDADFSIRALSFGKNTINTKAQLSHFHAPSGRPNQYQYGKMVVRNGWYVWRVKNANPSLKDRFKWNAITVLLTLIRFTNILTAENKKMPFTEAIGRSIGWCTLVYNKPKVLR</sequence>
<feature type="domain" description="Glycosyltransferase 2-like" evidence="1">
    <location>
        <begin position="8"/>
        <end position="145"/>
    </location>
</feature>
<evidence type="ECO:0000313" key="3">
    <source>
        <dbReference type="Proteomes" id="UP001152749"/>
    </source>
</evidence>
<name>A0A9W4TE25_9FLAO</name>
<proteinExistence type="predicted"/>
<dbReference type="PANTHER" id="PTHR43685:SF2">
    <property type="entry name" value="GLYCOSYLTRANSFERASE 2-LIKE DOMAIN-CONTAINING PROTEIN"/>
    <property type="match status" value="1"/>
</dbReference>
<protein>
    <submittedName>
        <fullName evidence="2">Glyco_trans_2-like domain-containing protein</fullName>
    </submittedName>
</protein>
<evidence type="ECO:0000313" key="2">
    <source>
        <dbReference type="EMBL" id="CAI2765380.1"/>
    </source>
</evidence>
<dbReference type="CDD" id="cd00761">
    <property type="entry name" value="Glyco_tranf_GTA_type"/>
    <property type="match status" value="1"/>
</dbReference>
<dbReference type="InterPro" id="IPR050834">
    <property type="entry name" value="Glycosyltransf_2"/>
</dbReference>
<dbReference type="InterPro" id="IPR001173">
    <property type="entry name" value="Glyco_trans_2-like"/>
</dbReference>
<dbReference type="AlphaFoldDB" id="A0A9W4TE25"/>
<dbReference type="PANTHER" id="PTHR43685">
    <property type="entry name" value="GLYCOSYLTRANSFERASE"/>
    <property type="match status" value="1"/>
</dbReference>
<gene>
    <name evidence="2" type="ORF">TRV642_0302</name>
</gene>
<evidence type="ECO:0000259" key="1">
    <source>
        <dbReference type="Pfam" id="PF00535"/>
    </source>
</evidence>
<dbReference type="SUPFAM" id="SSF53448">
    <property type="entry name" value="Nucleotide-diphospho-sugar transferases"/>
    <property type="match status" value="1"/>
</dbReference>
<reference evidence="2" key="1">
    <citation type="submission" date="2022-09" db="EMBL/GenBank/DDBJ databases">
        <authorList>
            <person name="Duchaud E."/>
        </authorList>
    </citation>
    <scope>NUCLEOTIDE SEQUENCE</scope>
    <source>
        <strain evidence="2">TRV642</strain>
    </source>
</reference>
<dbReference type="KEGG" id="fcs:TRV642_0302"/>
<dbReference type="RefSeq" id="WP_263361933.1">
    <property type="nucleotide sequence ID" value="NZ_OX336425.1"/>
</dbReference>
<organism evidence="2 3">
    <name type="scientific">Flavobacterium collinsii</name>
    <dbReference type="NCBI Taxonomy" id="1114861"/>
    <lineage>
        <taxon>Bacteria</taxon>
        <taxon>Pseudomonadati</taxon>
        <taxon>Bacteroidota</taxon>
        <taxon>Flavobacteriia</taxon>
        <taxon>Flavobacteriales</taxon>
        <taxon>Flavobacteriaceae</taxon>
        <taxon>Flavobacterium</taxon>
    </lineage>
</organism>